<dbReference type="EMBL" id="SWJQ01000105">
    <property type="protein sequence ID" value="TRZ22126.1"/>
    <property type="molecule type" value="Genomic_DNA"/>
</dbReference>
<keyword evidence="2" id="KW-1185">Reference proteome</keyword>
<dbReference type="Proteomes" id="UP000796761">
    <property type="component" value="Unassembled WGS sequence"/>
</dbReference>
<reference evidence="1" key="1">
    <citation type="submission" date="2019-04" db="EMBL/GenBank/DDBJ databases">
        <title>Genome assembly of Zosterops borbonicus 15179.</title>
        <authorList>
            <person name="Leroy T."/>
            <person name="Anselmetti Y."/>
            <person name="Tilak M.-K."/>
            <person name="Nabholz B."/>
        </authorList>
    </citation>
    <scope>NUCLEOTIDE SEQUENCE</scope>
    <source>
        <strain evidence="1">HGM_15179</strain>
        <tissue evidence="1">Muscle</tissue>
    </source>
</reference>
<evidence type="ECO:0000313" key="1">
    <source>
        <dbReference type="EMBL" id="TRZ22126.1"/>
    </source>
</evidence>
<dbReference type="AlphaFoldDB" id="A0A8K1LQF3"/>
<protein>
    <submittedName>
        <fullName evidence="1">Uncharacterized protein</fullName>
    </submittedName>
</protein>
<proteinExistence type="predicted"/>
<comment type="caution">
    <text evidence="1">The sequence shown here is derived from an EMBL/GenBank/DDBJ whole genome shotgun (WGS) entry which is preliminary data.</text>
</comment>
<sequence length="70" mass="7736">MRMPVPGMGEDTLGSIAAAEITEGDVGLREGSTEWERWLGALGEEKHMATFIWPGSDLLLLRMWDEGLMS</sequence>
<name>A0A8K1LQF3_9PASS</name>
<gene>
    <name evidence="1" type="ORF">HGM15179_005030</name>
</gene>
<organism evidence="1 2">
    <name type="scientific">Zosterops borbonicus</name>
    <dbReference type="NCBI Taxonomy" id="364589"/>
    <lineage>
        <taxon>Eukaryota</taxon>
        <taxon>Metazoa</taxon>
        <taxon>Chordata</taxon>
        <taxon>Craniata</taxon>
        <taxon>Vertebrata</taxon>
        <taxon>Euteleostomi</taxon>
        <taxon>Archelosauria</taxon>
        <taxon>Archosauria</taxon>
        <taxon>Dinosauria</taxon>
        <taxon>Saurischia</taxon>
        <taxon>Theropoda</taxon>
        <taxon>Coelurosauria</taxon>
        <taxon>Aves</taxon>
        <taxon>Neognathae</taxon>
        <taxon>Neoaves</taxon>
        <taxon>Telluraves</taxon>
        <taxon>Australaves</taxon>
        <taxon>Passeriformes</taxon>
        <taxon>Sylvioidea</taxon>
        <taxon>Zosteropidae</taxon>
        <taxon>Zosterops</taxon>
    </lineage>
</organism>
<accession>A0A8K1LQF3</accession>
<evidence type="ECO:0000313" key="2">
    <source>
        <dbReference type="Proteomes" id="UP000796761"/>
    </source>
</evidence>